<dbReference type="AlphaFoldDB" id="A0A9P6AYB7"/>
<evidence type="ECO:0000313" key="2">
    <source>
        <dbReference type="EMBL" id="KAF9514258.1"/>
    </source>
</evidence>
<feature type="region of interest" description="Disordered" evidence="1">
    <location>
        <begin position="153"/>
        <end position="181"/>
    </location>
</feature>
<sequence length="181" mass="19747">MGAAVHTGPIVQVSMGGVTGVLVWVFVRAGTNDLEYKIHHSPLAKPHPGMHRQVPGQNTGACAATQDANVPHTHFGRYLHQMKFKMNVCSHPIQEPSTPTPAIYAMMDEMWYHTPTVVGPFSHYETPSEASTDEAQGENRACVVKSSAFSHCETPPKAAEMKARAKHRHTQAPESPAPKHP</sequence>
<dbReference type="Proteomes" id="UP000886523">
    <property type="component" value="Unassembled WGS sequence"/>
</dbReference>
<reference evidence="2" key="1">
    <citation type="journal article" date="2020" name="Nat. Commun.">
        <title>Large-scale genome sequencing of mycorrhizal fungi provides insights into the early evolution of symbiotic traits.</title>
        <authorList>
            <person name="Miyauchi S."/>
            <person name="Kiss E."/>
            <person name="Kuo A."/>
            <person name="Drula E."/>
            <person name="Kohler A."/>
            <person name="Sanchez-Garcia M."/>
            <person name="Morin E."/>
            <person name="Andreopoulos B."/>
            <person name="Barry K.W."/>
            <person name="Bonito G."/>
            <person name="Buee M."/>
            <person name="Carver A."/>
            <person name="Chen C."/>
            <person name="Cichocki N."/>
            <person name="Clum A."/>
            <person name="Culley D."/>
            <person name="Crous P.W."/>
            <person name="Fauchery L."/>
            <person name="Girlanda M."/>
            <person name="Hayes R.D."/>
            <person name="Keri Z."/>
            <person name="LaButti K."/>
            <person name="Lipzen A."/>
            <person name="Lombard V."/>
            <person name="Magnuson J."/>
            <person name="Maillard F."/>
            <person name="Murat C."/>
            <person name="Nolan M."/>
            <person name="Ohm R.A."/>
            <person name="Pangilinan J."/>
            <person name="Pereira M.F."/>
            <person name="Perotto S."/>
            <person name="Peter M."/>
            <person name="Pfister S."/>
            <person name="Riley R."/>
            <person name="Sitrit Y."/>
            <person name="Stielow J.B."/>
            <person name="Szollosi G."/>
            <person name="Zifcakova L."/>
            <person name="Stursova M."/>
            <person name="Spatafora J.W."/>
            <person name="Tedersoo L."/>
            <person name="Vaario L.M."/>
            <person name="Yamada A."/>
            <person name="Yan M."/>
            <person name="Wang P."/>
            <person name="Xu J."/>
            <person name="Bruns T."/>
            <person name="Baldrian P."/>
            <person name="Vilgalys R."/>
            <person name="Dunand C."/>
            <person name="Henrissat B."/>
            <person name="Grigoriev I.V."/>
            <person name="Hibbett D."/>
            <person name="Nagy L.G."/>
            <person name="Martin F.M."/>
        </authorList>
    </citation>
    <scope>NUCLEOTIDE SEQUENCE</scope>
    <source>
        <strain evidence="2">UP504</strain>
    </source>
</reference>
<accession>A0A9P6AYB7</accession>
<evidence type="ECO:0000256" key="1">
    <source>
        <dbReference type="SAM" id="MobiDB-lite"/>
    </source>
</evidence>
<proteinExistence type="predicted"/>
<protein>
    <submittedName>
        <fullName evidence="2">Uncharacterized protein</fullName>
    </submittedName>
</protein>
<gene>
    <name evidence="2" type="ORF">BS47DRAFT_1361905</name>
</gene>
<keyword evidence="3" id="KW-1185">Reference proteome</keyword>
<evidence type="ECO:0000313" key="3">
    <source>
        <dbReference type="Proteomes" id="UP000886523"/>
    </source>
</evidence>
<comment type="caution">
    <text evidence="2">The sequence shown here is derived from an EMBL/GenBank/DDBJ whole genome shotgun (WGS) entry which is preliminary data.</text>
</comment>
<name>A0A9P6AYB7_9AGAM</name>
<organism evidence="2 3">
    <name type="scientific">Hydnum rufescens UP504</name>
    <dbReference type="NCBI Taxonomy" id="1448309"/>
    <lineage>
        <taxon>Eukaryota</taxon>
        <taxon>Fungi</taxon>
        <taxon>Dikarya</taxon>
        <taxon>Basidiomycota</taxon>
        <taxon>Agaricomycotina</taxon>
        <taxon>Agaricomycetes</taxon>
        <taxon>Cantharellales</taxon>
        <taxon>Hydnaceae</taxon>
        <taxon>Hydnum</taxon>
    </lineage>
</organism>
<dbReference type="EMBL" id="MU128963">
    <property type="protein sequence ID" value="KAF9514258.1"/>
    <property type="molecule type" value="Genomic_DNA"/>
</dbReference>